<dbReference type="SUPFAM" id="SSF54897">
    <property type="entry name" value="Protease propeptides/inhibitors"/>
    <property type="match status" value="1"/>
</dbReference>
<dbReference type="InterPro" id="IPR030400">
    <property type="entry name" value="Sedolisin_dom"/>
</dbReference>
<dbReference type="GO" id="GO:0008240">
    <property type="term" value="F:tripeptidyl-peptidase activity"/>
    <property type="evidence" value="ECO:0007669"/>
    <property type="project" value="TreeGrafter"/>
</dbReference>
<dbReference type="Proteomes" id="UP000286045">
    <property type="component" value="Unassembled WGS sequence"/>
</dbReference>
<evidence type="ECO:0000256" key="7">
    <source>
        <dbReference type="ARBA" id="ARBA00023145"/>
    </source>
</evidence>
<name>A0A439DJ96_9PEZI</name>
<feature type="binding site" evidence="8">
    <location>
        <position position="643"/>
    </location>
    <ligand>
        <name>Ca(2+)</name>
        <dbReference type="ChEBI" id="CHEBI:29108"/>
    </ligand>
</feature>
<feature type="binding site" evidence="8">
    <location>
        <position position="625"/>
    </location>
    <ligand>
        <name>Ca(2+)</name>
        <dbReference type="ChEBI" id="CHEBI:29108"/>
    </ligand>
</feature>
<proteinExistence type="predicted"/>
<dbReference type="PANTHER" id="PTHR14218:SF19">
    <property type="entry name" value="SERINE PROTEASE AORO, PUTATIVE (AFU_ORTHOLOGUE AFUA_6G10250)-RELATED"/>
    <property type="match status" value="1"/>
</dbReference>
<dbReference type="CDD" id="cd04056">
    <property type="entry name" value="Peptidases_S53"/>
    <property type="match status" value="1"/>
</dbReference>
<organism evidence="10 11">
    <name type="scientific">Xylaria grammica</name>
    <dbReference type="NCBI Taxonomy" id="363999"/>
    <lineage>
        <taxon>Eukaryota</taxon>
        <taxon>Fungi</taxon>
        <taxon>Dikarya</taxon>
        <taxon>Ascomycota</taxon>
        <taxon>Pezizomycotina</taxon>
        <taxon>Sordariomycetes</taxon>
        <taxon>Xylariomycetidae</taxon>
        <taxon>Xylariales</taxon>
        <taxon>Xylariaceae</taxon>
        <taxon>Xylaria</taxon>
    </lineage>
</organism>
<evidence type="ECO:0000256" key="8">
    <source>
        <dbReference type="PROSITE-ProRule" id="PRU01032"/>
    </source>
</evidence>
<evidence type="ECO:0000313" key="10">
    <source>
        <dbReference type="EMBL" id="RWA14456.1"/>
    </source>
</evidence>
<feature type="domain" description="Peptidase S53" evidence="9">
    <location>
        <begin position="251"/>
        <end position="665"/>
    </location>
</feature>
<keyword evidence="2 8" id="KW-0645">Protease</keyword>
<dbReference type="SUPFAM" id="SSF52743">
    <property type="entry name" value="Subtilisin-like"/>
    <property type="match status" value="1"/>
</dbReference>
<evidence type="ECO:0000313" key="11">
    <source>
        <dbReference type="Proteomes" id="UP000286045"/>
    </source>
</evidence>
<gene>
    <name evidence="10" type="ORF">EKO27_g634</name>
</gene>
<dbReference type="EMBL" id="RYZI01000008">
    <property type="protein sequence ID" value="RWA14456.1"/>
    <property type="molecule type" value="Genomic_DNA"/>
</dbReference>
<evidence type="ECO:0000256" key="1">
    <source>
        <dbReference type="ARBA" id="ARBA00004239"/>
    </source>
</evidence>
<keyword evidence="4 8" id="KW-0378">Hydrolase</keyword>
<feature type="active site" description="Charge relay system" evidence="8">
    <location>
        <position position="328"/>
    </location>
</feature>
<dbReference type="PROSITE" id="PS51695">
    <property type="entry name" value="SEDOLISIN"/>
    <property type="match status" value="1"/>
</dbReference>
<dbReference type="STRING" id="363999.A0A439DJ96"/>
<evidence type="ECO:0000256" key="2">
    <source>
        <dbReference type="ARBA" id="ARBA00022670"/>
    </source>
</evidence>
<evidence type="ECO:0000256" key="5">
    <source>
        <dbReference type="ARBA" id="ARBA00022825"/>
    </source>
</evidence>
<feature type="binding site" evidence="8">
    <location>
        <position position="624"/>
    </location>
    <ligand>
        <name>Ca(2+)</name>
        <dbReference type="ChEBI" id="CHEBI:29108"/>
    </ligand>
</feature>
<feature type="active site" description="Charge relay system" evidence="8">
    <location>
        <position position="583"/>
    </location>
</feature>
<dbReference type="AlphaFoldDB" id="A0A439DJ96"/>
<dbReference type="Gene3D" id="3.40.50.200">
    <property type="entry name" value="Peptidase S8/S53 domain"/>
    <property type="match status" value="1"/>
</dbReference>
<keyword evidence="7" id="KW-0865">Zymogen</keyword>
<dbReference type="InterPro" id="IPR050819">
    <property type="entry name" value="Tripeptidyl-peptidase_I"/>
</dbReference>
<dbReference type="GO" id="GO:0004252">
    <property type="term" value="F:serine-type endopeptidase activity"/>
    <property type="evidence" value="ECO:0007669"/>
    <property type="project" value="UniProtKB-UniRule"/>
</dbReference>
<dbReference type="InterPro" id="IPR036852">
    <property type="entry name" value="Peptidase_S8/S53_dom_sf"/>
</dbReference>
<dbReference type="GO" id="GO:0006508">
    <property type="term" value="P:proteolysis"/>
    <property type="evidence" value="ECO:0007669"/>
    <property type="project" value="UniProtKB-KW"/>
</dbReference>
<evidence type="ECO:0000259" key="9">
    <source>
        <dbReference type="PROSITE" id="PS51695"/>
    </source>
</evidence>
<feature type="binding site" evidence="8">
    <location>
        <position position="645"/>
    </location>
    <ligand>
        <name>Ca(2+)</name>
        <dbReference type="ChEBI" id="CHEBI:29108"/>
    </ligand>
</feature>
<dbReference type="CDD" id="cd11377">
    <property type="entry name" value="Pro-peptidase_S53"/>
    <property type="match status" value="1"/>
</dbReference>
<comment type="caution">
    <text evidence="10">The sequence shown here is derived from an EMBL/GenBank/DDBJ whole genome shotgun (WGS) entry which is preliminary data.</text>
</comment>
<sequence>MMVVSFARNGIREAVLPLSAPPAAFPRLGREFYKDETVCALSAVLISVGALIVTNSIYIRWGDSYDEDAERNIPFLYGCAMLIPNLRFALKQNNLERAQEYMREVSHPESENFGRFWTPQQVISTFAPSGGALSDTVQWLLQMGVASKRIAPSAGRNWVKVKSTVAEAEKLLDTTYSVYEDDEGTILVACESYAIPASIRQHIDFVSPTIQFDPRMGAITNRNVKREAMRPKFKTVNIDSEPLELDNCSQLTTPACLRAIYGIPGEGEAVEGNSYGIVEFAPQSYNQVDLNGFFSVYTSNVPNDTAPIVNRIDGGYLSDEAGSGTRGESNLDLCYAMALVHPQNVTLYQVGDAVFSNPATNNNFLDAIDGSYCTFEGGDDPDWDGIYPHDAAVPGAYAGEPMCGTHDPTSVISVSYGRNEIDRPPSYTTRECMEYMKLGLMGVTLVFSSGDTGVSGISGRCVMENGVPTPVGAPYGRFNPLFPASCPWITSVGGSALPPNGEVGDREVVAYQFSPGGGFSNMFPLPDYQAAAVASYYAEHDPGYNSSRYNNSQAVRGFPDVAVASQDFITGIDGGFQAFTGTSAAAPTFGAMITLINGERIKVGKGPVGFLNEVLYAHPEIFNDIVEGHQSGCGTEGFHAVPGWDPASGLGAPNYSKLKEVLLSLP</sequence>
<dbReference type="GO" id="GO:0005576">
    <property type="term" value="C:extracellular region"/>
    <property type="evidence" value="ECO:0007669"/>
    <property type="project" value="UniProtKB-SubCell"/>
</dbReference>
<reference evidence="10 11" key="1">
    <citation type="submission" date="2018-12" db="EMBL/GenBank/DDBJ databases">
        <title>Draft genome sequence of Xylaria grammica IHI A82.</title>
        <authorList>
            <person name="Buettner E."/>
            <person name="Kellner H."/>
        </authorList>
    </citation>
    <scope>NUCLEOTIDE SEQUENCE [LARGE SCALE GENOMIC DNA]</scope>
    <source>
        <strain evidence="10 11">IHI A82</strain>
    </source>
</reference>
<evidence type="ECO:0000256" key="4">
    <source>
        <dbReference type="ARBA" id="ARBA00022801"/>
    </source>
</evidence>
<comment type="subcellular location">
    <subcellularLocation>
        <location evidence="1">Secreted</location>
        <location evidence="1">Extracellular space</location>
    </subcellularLocation>
</comment>
<dbReference type="PANTHER" id="PTHR14218">
    <property type="entry name" value="PROTEASE S8 TRIPEPTIDYL PEPTIDASE I CLN2"/>
    <property type="match status" value="1"/>
</dbReference>
<keyword evidence="6 8" id="KW-0106">Calcium</keyword>
<keyword evidence="11" id="KW-1185">Reference proteome</keyword>
<feature type="active site" description="Charge relay system" evidence="8">
    <location>
        <position position="332"/>
    </location>
</feature>
<keyword evidence="5 8" id="KW-0720">Serine protease</keyword>
<comment type="cofactor">
    <cofactor evidence="8">
        <name>Ca(2+)</name>
        <dbReference type="ChEBI" id="CHEBI:29108"/>
    </cofactor>
    <text evidence="8">Binds 1 Ca(2+) ion per subunit.</text>
</comment>
<keyword evidence="3 8" id="KW-0479">Metal-binding</keyword>
<accession>A0A439DJ96</accession>
<dbReference type="SMART" id="SM00944">
    <property type="entry name" value="Pro-kuma_activ"/>
    <property type="match status" value="1"/>
</dbReference>
<dbReference type="Pfam" id="PF09286">
    <property type="entry name" value="Pro-kuma_activ"/>
    <property type="match status" value="1"/>
</dbReference>
<protein>
    <recommendedName>
        <fullName evidence="9">Peptidase S53 domain-containing protein</fullName>
    </recommendedName>
</protein>
<dbReference type="InterPro" id="IPR015366">
    <property type="entry name" value="S53_propep"/>
</dbReference>
<dbReference type="GO" id="GO:0046872">
    <property type="term" value="F:metal ion binding"/>
    <property type="evidence" value="ECO:0007669"/>
    <property type="project" value="UniProtKB-UniRule"/>
</dbReference>
<evidence type="ECO:0000256" key="3">
    <source>
        <dbReference type="ARBA" id="ARBA00022723"/>
    </source>
</evidence>
<evidence type="ECO:0000256" key="6">
    <source>
        <dbReference type="ARBA" id="ARBA00022837"/>
    </source>
</evidence>